<keyword evidence="3" id="KW-1185">Reference proteome</keyword>
<dbReference type="GeneID" id="85312123"/>
<sequence>MAISNSQPAIYKFPSSSTSRHTPASSQETQESTRTPKQATTTTTTTNPNLLPKTTNMAQTFIHTGTHSSIPDSASPGLLFLRYLLPILDSLDPESVAADLDNALTPDSTFTINGGQALTAEKVRPMQLMRSKKVSSFGHEVKAAWDIDLGGGARTVMYESVSTTVMKQDPQALELPVPEITIIELVATPGAGVGGYRAKSMRTYMHPASINQRTAAIFGGCHQYSVIQ</sequence>
<dbReference type="Proteomes" id="UP001244011">
    <property type="component" value="Unassembled WGS sequence"/>
</dbReference>
<accession>A0AAJ0BVA2</accession>
<dbReference type="EMBL" id="MU839025">
    <property type="protein sequence ID" value="KAK1763744.1"/>
    <property type="molecule type" value="Genomic_DNA"/>
</dbReference>
<evidence type="ECO:0000313" key="2">
    <source>
        <dbReference type="EMBL" id="KAK1763744.1"/>
    </source>
</evidence>
<evidence type="ECO:0000313" key="3">
    <source>
        <dbReference type="Proteomes" id="UP001244011"/>
    </source>
</evidence>
<comment type="caution">
    <text evidence="2">The sequence shown here is derived from an EMBL/GenBank/DDBJ whole genome shotgun (WGS) entry which is preliminary data.</text>
</comment>
<reference evidence="2" key="1">
    <citation type="submission" date="2023-06" db="EMBL/GenBank/DDBJ databases">
        <title>Genome-scale phylogeny and comparative genomics of the fungal order Sordariales.</title>
        <authorList>
            <consortium name="Lawrence Berkeley National Laboratory"/>
            <person name="Hensen N."/>
            <person name="Bonometti L."/>
            <person name="Westerberg I."/>
            <person name="Brannstrom I.O."/>
            <person name="Guillou S."/>
            <person name="Cros-Aarteil S."/>
            <person name="Calhoun S."/>
            <person name="Haridas S."/>
            <person name="Kuo A."/>
            <person name="Mondo S."/>
            <person name="Pangilinan J."/>
            <person name="Riley R."/>
            <person name="Labutti K."/>
            <person name="Andreopoulos B."/>
            <person name="Lipzen A."/>
            <person name="Chen C."/>
            <person name="Yanf M."/>
            <person name="Daum C."/>
            <person name="Ng V."/>
            <person name="Clum A."/>
            <person name="Steindorff A."/>
            <person name="Ohm R."/>
            <person name="Martin F."/>
            <person name="Silar P."/>
            <person name="Natvig D."/>
            <person name="Lalanne C."/>
            <person name="Gautier V."/>
            <person name="Ament-Velasquez S.L."/>
            <person name="Kruys A."/>
            <person name="Hutchinson M.I."/>
            <person name="Powell A.J."/>
            <person name="Barry K."/>
            <person name="Miller A.N."/>
            <person name="Grigoriev I.V."/>
            <person name="Debuchy R."/>
            <person name="Gladieux P."/>
            <person name="Thoren M.H."/>
            <person name="Johannesson H."/>
        </authorList>
    </citation>
    <scope>NUCLEOTIDE SEQUENCE</scope>
    <source>
        <strain evidence="2">8032-3</strain>
    </source>
</reference>
<gene>
    <name evidence="2" type="ORF">QBC33DRAFT_549092</name>
</gene>
<feature type="region of interest" description="Disordered" evidence="1">
    <location>
        <begin position="1"/>
        <end position="52"/>
    </location>
</feature>
<proteinExistence type="predicted"/>
<protein>
    <submittedName>
        <fullName evidence="2">Uncharacterized protein</fullName>
    </submittedName>
</protein>
<organism evidence="2 3">
    <name type="scientific">Phialemonium atrogriseum</name>
    <dbReference type="NCBI Taxonomy" id="1093897"/>
    <lineage>
        <taxon>Eukaryota</taxon>
        <taxon>Fungi</taxon>
        <taxon>Dikarya</taxon>
        <taxon>Ascomycota</taxon>
        <taxon>Pezizomycotina</taxon>
        <taxon>Sordariomycetes</taxon>
        <taxon>Sordariomycetidae</taxon>
        <taxon>Cephalothecales</taxon>
        <taxon>Cephalothecaceae</taxon>
        <taxon>Phialemonium</taxon>
    </lineage>
</organism>
<feature type="compositionally biased region" description="Low complexity" evidence="1">
    <location>
        <begin position="33"/>
        <end position="52"/>
    </location>
</feature>
<feature type="compositionally biased region" description="Low complexity" evidence="1">
    <location>
        <begin position="14"/>
        <end position="26"/>
    </location>
</feature>
<dbReference type="AlphaFoldDB" id="A0AAJ0BVA2"/>
<evidence type="ECO:0000256" key="1">
    <source>
        <dbReference type="SAM" id="MobiDB-lite"/>
    </source>
</evidence>
<dbReference type="RefSeq" id="XP_060279957.1">
    <property type="nucleotide sequence ID" value="XM_060428936.1"/>
</dbReference>
<name>A0AAJ0BVA2_9PEZI</name>